<proteinExistence type="predicted"/>
<protein>
    <submittedName>
        <fullName evidence="1">Uncharacterized protein</fullName>
    </submittedName>
</protein>
<sequence length="144" mass="16646">MLTDTHFNLLNEGLRPPIPYLNQGGCGWFALYTHFALKKLGVQSTIHFAGVEGASLDLNKAVINRDLDTIHWNFSHVVIRVDGLYYDSNGVFTNGDLGLVICEEPLPLRDFAMTFRMEYFYHDYYSYSNNGDLRYYIEHRLGLR</sequence>
<accession>A0A5C7J3X5</accession>
<organism evidence="1 2">
    <name type="scientific">Candidatus Dojkabacteria bacterium</name>
    <dbReference type="NCBI Taxonomy" id="2099670"/>
    <lineage>
        <taxon>Bacteria</taxon>
        <taxon>Candidatus Dojkabacteria</taxon>
    </lineage>
</organism>
<evidence type="ECO:0000313" key="1">
    <source>
        <dbReference type="EMBL" id="TXG76180.1"/>
    </source>
</evidence>
<evidence type="ECO:0000313" key="2">
    <source>
        <dbReference type="Proteomes" id="UP000321026"/>
    </source>
</evidence>
<name>A0A5C7J3X5_9BACT</name>
<dbReference type="AlphaFoldDB" id="A0A5C7J3X5"/>
<gene>
    <name evidence="1" type="ORF">E6Q11_05105</name>
</gene>
<reference evidence="1 2" key="1">
    <citation type="submission" date="2018-09" db="EMBL/GenBank/DDBJ databases">
        <title>Metagenome Assembled Genomes from an Advanced Water Purification Facility.</title>
        <authorList>
            <person name="Stamps B.W."/>
            <person name="Spear J.R."/>
        </authorList>
    </citation>
    <scope>NUCLEOTIDE SEQUENCE [LARGE SCALE GENOMIC DNA]</scope>
    <source>
        <strain evidence="1">Bin_63_2</strain>
    </source>
</reference>
<dbReference type="Proteomes" id="UP000321026">
    <property type="component" value="Unassembled WGS sequence"/>
</dbReference>
<dbReference type="EMBL" id="SSDS01000081">
    <property type="protein sequence ID" value="TXG76180.1"/>
    <property type="molecule type" value="Genomic_DNA"/>
</dbReference>
<comment type="caution">
    <text evidence="1">The sequence shown here is derived from an EMBL/GenBank/DDBJ whole genome shotgun (WGS) entry which is preliminary data.</text>
</comment>